<protein>
    <recommendedName>
        <fullName evidence="1">Carboxylesterase type B domain-containing protein</fullName>
    </recommendedName>
</protein>
<dbReference type="RefSeq" id="XP_016627119.1">
    <property type="nucleotide sequence ID" value="XM_016781758.1"/>
</dbReference>
<dbReference type="InterPro" id="IPR002018">
    <property type="entry name" value="CarbesteraseB"/>
</dbReference>
<reference evidence="2 3" key="1">
    <citation type="submission" date="2015-01" db="EMBL/GenBank/DDBJ databases">
        <title>The Genome Sequence of Fonsecaea multimorphosa CBS 102226.</title>
        <authorList>
            <consortium name="The Broad Institute Genomics Platform"/>
            <person name="Cuomo C."/>
            <person name="de Hoog S."/>
            <person name="Gorbushina A."/>
            <person name="Stielow B."/>
            <person name="Teixiera M."/>
            <person name="Abouelleil A."/>
            <person name="Chapman S.B."/>
            <person name="Priest M."/>
            <person name="Young S.K."/>
            <person name="Wortman J."/>
            <person name="Nusbaum C."/>
            <person name="Birren B."/>
        </authorList>
    </citation>
    <scope>NUCLEOTIDE SEQUENCE [LARGE SCALE GENOMIC DNA]</scope>
    <source>
        <strain evidence="2 3">CBS 102226</strain>
    </source>
</reference>
<evidence type="ECO:0000313" key="2">
    <source>
        <dbReference type="EMBL" id="KIX92996.1"/>
    </source>
</evidence>
<dbReference type="InterPro" id="IPR050309">
    <property type="entry name" value="Type-B_Carboxylest/Lipase"/>
</dbReference>
<dbReference type="Pfam" id="PF00135">
    <property type="entry name" value="COesterase"/>
    <property type="match status" value="1"/>
</dbReference>
<accession>A0A0D2I700</accession>
<evidence type="ECO:0000259" key="1">
    <source>
        <dbReference type="Pfam" id="PF00135"/>
    </source>
</evidence>
<sequence>MDSDTTTTVIDHLTIGRIRGIKYSEASNRFLGMQYATLKDRFSRAELVRYSDHDQARASNGILDATKFGPVGLISPNACELEQGLVQKALPFVPLPISDTECLTLNITAPSLASTTSQAYLLPVLAFVHGGGFTTGSSSFPQNELARITEVSIQAGMPMISVNINYRVGAPGFLHSPDMAAVGYRSNNGLQDQRLALYWIQEHIAGFGGDPQRVTYLGESAGATSGFYHLHNPGPYFHQFVSMSGTALLRPRPTAAVHISFQRICEALGAKDEDSPRVKVNRLVNTPSEDFVTRTARPYILGPIVDEEIIPRVTTFESLREEAEFVKLFPGVLQCKRLLIGDCQFDGMIWASRLAGREDVFPRTLLGCLAEIFDPIDPSVAERLARAYHLDASTPINTPETTQSVLEFGNDITFFLPAREFAKAWARSVPSSDQISGRVSFLYHFNASNPWPGPWTGQSTHDLDLMFALQNYREHLSPGQQRCGDKVALDLIRFVHGEDPWPAFDAKGSNRCQAMVYSAPTDRETDESEYVDVQNEIRCRSGNVDGFDQLTGRRTLIQMTVKEQYFDRLFDAWNLFMLGPR</sequence>
<gene>
    <name evidence="2" type="ORF">Z520_11269</name>
</gene>
<dbReference type="ESTHER" id="9euro-a0a0d2i700">
    <property type="family name" value="Fungal_carboxylesterase_lipase"/>
</dbReference>
<dbReference type="EMBL" id="KN848098">
    <property type="protein sequence ID" value="KIX92996.1"/>
    <property type="molecule type" value="Genomic_DNA"/>
</dbReference>
<dbReference type="GeneID" id="27717015"/>
<dbReference type="STRING" id="1442371.A0A0D2I700"/>
<dbReference type="PANTHER" id="PTHR11559">
    <property type="entry name" value="CARBOXYLESTERASE"/>
    <property type="match status" value="1"/>
</dbReference>
<dbReference type="Gene3D" id="3.40.50.1820">
    <property type="entry name" value="alpha/beta hydrolase"/>
    <property type="match status" value="1"/>
</dbReference>
<dbReference type="Proteomes" id="UP000053411">
    <property type="component" value="Unassembled WGS sequence"/>
</dbReference>
<dbReference type="AlphaFoldDB" id="A0A0D2I700"/>
<proteinExistence type="predicted"/>
<dbReference type="VEuPathDB" id="FungiDB:Z520_11269"/>
<feature type="domain" description="Carboxylesterase type B" evidence="1">
    <location>
        <begin position="13"/>
        <end position="475"/>
    </location>
</feature>
<evidence type="ECO:0000313" key="3">
    <source>
        <dbReference type="Proteomes" id="UP000053411"/>
    </source>
</evidence>
<dbReference type="OrthoDB" id="4137226at2759"/>
<name>A0A0D2I700_9EURO</name>
<keyword evidence="3" id="KW-1185">Reference proteome</keyword>
<organism evidence="2 3">
    <name type="scientific">Fonsecaea multimorphosa CBS 102226</name>
    <dbReference type="NCBI Taxonomy" id="1442371"/>
    <lineage>
        <taxon>Eukaryota</taxon>
        <taxon>Fungi</taxon>
        <taxon>Dikarya</taxon>
        <taxon>Ascomycota</taxon>
        <taxon>Pezizomycotina</taxon>
        <taxon>Eurotiomycetes</taxon>
        <taxon>Chaetothyriomycetidae</taxon>
        <taxon>Chaetothyriales</taxon>
        <taxon>Herpotrichiellaceae</taxon>
        <taxon>Fonsecaea</taxon>
    </lineage>
</organism>
<dbReference type="InterPro" id="IPR029058">
    <property type="entry name" value="AB_hydrolase_fold"/>
</dbReference>
<dbReference type="SUPFAM" id="SSF53474">
    <property type="entry name" value="alpha/beta-Hydrolases"/>
    <property type="match status" value="1"/>
</dbReference>